<dbReference type="HAMAP" id="MF_02201">
    <property type="entry name" value="NapF"/>
    <property type="match status" value="1"/>
</dbReference>
<feature type="binding site" evidence="6">
    <location>
        <position position="147"/>
    </location>
    <ligand>
        <name>[4Fe-4S] cluster</name>
        <dbReference type="ChEBI" id="CHEBI:49883"/>
        <label>3</label>
    </ligand>
</feature>
<feature type="binding site" evidence="6">
    <location>
        <position position="45"/>
    </location>
    <ligand>
        <name>[4Fe-4S] cluster</name>
        <dbReference type="ChEBI" id="CHEBI:49883"/>
        <label>1</label>
    </ligand>
</feature>
<dbReference type="RefSeq" id="WP_341627122.1">
    <property type="nucleotide sequence ID" value="NZ_JBAKBA010000007.1"/>
</dbReference>
<protein>
    <recommendedName>
        <fullName evidence="6">Ferredoxin-type protein NapF</fullName>
    </recommendedName>
</protein>
<comment type="cofactor">
    <cofactor evidence="6">
        <name>[4Fe-4S] cluster</name>
        <dbReference type="ChEBI" id="CHEBI:49883"/>
    </cofactor>
</comment>
<evidence type="ECO:0000256" key="6">
    <source>
        <dbReference type="HAMAP-Rule" id="MF_02201"/>
    </source>
</evidence>
<evidence type="ECO:0000259" key="7">
    <source>
        <dbReference type="PROSITE" id="PS51379"/>
    </source>
</evidence>
<keyword evidence="5 6" id="KW-0411">Iron-sulfur</keyword>
<feature type="binding site" evidence="6">
    <location>
        <position position="67"/>
    </location>
    <ligand>
        <name>[4Fe-4S] cluster</name>
        <dbReference type="ChEBI" id="CHEBI:49883"/>
        <label>2</label>
    </ligand>
</feature>
<keyword evidence="3 6" id="KW-0677">Repeat</keyword>
<feature type="domain" description="4Fe-4S ferredoxin-type" evidence="7">
    <location>
        <begin position="56"/>
        <end position="87"/>
    </location>
</feature>
<keyword evidence="9" id="KW-1185">Reference proteome</keyword>
<evidence type="ECO:0000256" key="2">
    <source>
        <dbReference type="ARBA" id="ARBA00022723"/>
    </source>
</evidence>
<comment type="function">
    <text evidence="6">Could be involved in the maturation of NapA, the catalytic subunit of the periplasmic nitrate reductase, before its export into the periplasm.</text>
</comment>
<feature type="binding site" evidence="6">
    <location>
        <position position="70"/>
    </location>
    <ligand>
        <name>[4Fe-4S] cluster</name>
        <dbReference type="ChEBI" id="CHEBI:49883"/>
        <label>2</label>
    </ligand>
</feature>
<accession>A0ABU9H9I5</accession>
<gene>
    <name evidence="6 8" type="primary">napF</name>
    <name evidence="8" type="ORF">V6255_04855</name>
</gene>
<name>A0ABU9H9I5_9GAMM</name>
<dbReference type="Pfam" id="PF13187">
    <property type="entry name" value="Fer4_9"/>
    <property type="match status" value="1"/>
</dbReference>
<feature type="binding site" evidence="6">
    <location>
        <position position="140"/>
    </location>
    <ligand>
        <name>[4Fe-4S] cluster</name>
        <dbReference type="ChEBI" id="CHEBI:49883"/>
        <label>3</label>
    </ligand>
</feature>
<evidence type="ECO:0000256" key="5">
    <source>
        <dbReference type="ARBA" id="ARBA00023014"/>
    </source>
</evidence>
<comment type="similarity">
    <text evidence="6">Belongs to the NapF family.</text>
</comment>
<dbReference type="InterPro" id="IPR017896">
    <property type="entry name" value="4Fe4S_Fe-S-bd"/>
</dbReference>
<dbReference type="SUPFAM" id="SSF54862">
    <property type="entry name" value="4Fe-4S ferredoxins"/>
    <property type="match status" value="1"/>
</dbReference>
<keyword evidence="1 6" id="KW-0004">4Fe-4S</keyword>
<feature type="binding site" evidence="6">
    <location>
        <position position="41"/>
    </location>
    <ligand>
        <name>[4Fe-4S] cluster</name>
        <dbReference type="ChEBI" id="CHEBI:49883"/>
        <label>1</label>
    </ligand>
</feature>
<dbReference type="InterPro" id="IPR004496">
    <property type="entry name" value="NapF"/>
</dbReference>
<dbReference type="InterPro" id="IPR050157">
    <property type="entry name" value="PSI_iron-sulfur_center"/>
</dbReference>
<feature type="domain" description="4Fe-4S ferredoxin-type" evidence="7">
    <location>
        <begin position="128"/>
        <end position="157"/>
    </location>
</feature>
<feature type="domain" description="4Fe-4S ferredoxin-type" evidence="7">
    <location>
        <begin position="26"/>
        <end position="55"/>
    </location>
</feature>
<organism evidence="8 9">
    <name type="scientific">Psychromonas arctica</name>
    <dbReference type="NCBI Taxonomy" id="168275"/>
    <lineage>
        <taxon>Bacteria</taxon>
        <taxon>Pseudomonadati</taxon>
        <taxon>Pseudomonadota</taxon>
        <taxon>Gammaproteobacteria</taxon>
        <taxon>Alteromonadales</taxon>
        <taxon>Psychromonadaceae</taxon>
        <taxon>Psychromonas</taxon>
    </lineage>
</organism>
<evidence type="ECO:0000313" key="8">
    <source>
        <dbReference type="EMBL" id="MEL0658466.1"/>
    </source>
</evidence>
<proteinExistence type="inferred from homology"/>
<keyword evidence="2 6" id="KW-0479">Metal-binding</keyword>
<dbReference type="PANTHER" id="PTHR24960">
    <property type="entry name" value="PHOTOSYSTEM I IRON-SULFUR CENTER-RELATED"/>
    <property type="match status" value="1"/>
</dbReference>
<feature type="binding site" evidence="6">
    <location>
        <position position="143"/>
    </location>
    <ligand>
        <name>[4Fe-4S] cluster</name>
        <dbReference type="ChEBI" id="CHEBI:49883"/>
        <label>3</label>
    </ligand>
</feature>
<comment type="caution">
    <text evidence="8">The sequence shown here is derived from an EMBL/GenBank/DDBJ whole genome shotgun (WGS) entry which is preliminary data.</text>
</comment>
<feature type="binding site" evidence="6">
    <location>
        <position position="77"/>
    </location>
    <ligand>
        <name>[4Fe-4S] cluster</name>
        <dbReference type="ChEBI" id="CHEBI:49883"/>
        <label>2</label>
    </ligand>
</feature>
<feature type="binding site" evidence="6">
    <location>
        <position position="38"/>
    </location>
    <ligand>
        <name>[4Fe-4S] cluster</name>
        <dbReference type="ChEBI" id="CHEBI:49883"/>
        <label>1</label>
    </ligand>
</feature>
<dbReference type="Proteomes" id="UP001366060">
    <property type="component" value="Unassembled WGS sequence"/>
</dbReference>
<evidence type="ECO:0000256" key="3">
    <source>
        <dbReference type="ARBA" id="ARBA00022737"/>
    </source>
</evidence>
<comment type="subcellular location">
    <subcellularLocation>
        <location evidence="6">Cytoplasm</location>
    </subcellularLocation>
</comment>
<evidence type="ECO:0000256" key="4">
    <source>
        <dbReference type="ARBA" id="ARBA00023004"/>
    </source>
</evidence>
<reference evidence="8 9" key="1">
    <citation type="submission" date="2024-02" db="EMBL/GenBank/DDBJ databases">
        <title>Bacteria isolated from the canopy kelp, Nereocystis luetkeana.</title>
        <authorList>
            <person name="Pfister C.A."/>
            <person name="Younker I.T."/>
            <person name="Light S.H."/>
        </authorList>
    </citation>
    <scope>NUCLEOTIDE SEQUENCE [LARGE SCALE GENOMIC DNA]</scope>
    <source>
        <strain evidence="8 9">TI.2.07</strain>
    </source>
</reference>
<dbReference type="Pfam" id="PF00037">
    <property type="entry name" value="Fer4"/>
    <property type="match status" value="1"/>
</dbReference>
<feature type="binding site" evidence="6">
    <location>
        <position position="35"/>
    </location>
    <ligand>
        <name>[4Fe-4S] cluster</name>
        <dbReference type="ChEBI" id="CHEBI:49883"/>
        <label>1</label>
    </ligand>
</feature>
<dbReference type="InterPro" id="IPR017900">
    <property type="entry name" value="4Fe4S_Fe_S_CS"/>
</dbReference>
<dbReference type="CDD" id="cd10564">
    <property type="entry name" value="NapF_like"/>
    <property type="match status" value="1"/>
</dbReference>
<evidence type="ECO:0000313" key="9">
    <source>
        <dbReference type="Proteomes" id="UP001366060"/>
    </source>
</evidence>
<sequence>MVDIQKRNLFRRKSELIINNLMPWVDDKQQFLDNCTQCKSCITSCPENIIVKGDGGFPVIDFSLGECTFCGKCAESCQEDIFVATTQQAWHKKAVISHACLAFENVYCRSCGESCPEEALSFQIGINAVPEINLDKCNGCGACFSPCPTSAISIEENR</sequence>
<keyword evidence="6" id="KW-0963">Cytoplasm</keyword>
<comment type="subunit">
    <text evidence="6">Interacts with the cytoplasmic NapA precursor.</text>
</comment>
<dbReference type="NCBIfam" id="TIGR00402">
    <property type="entry name" value="napF"/>
    <property type="match status" value="1"/>
</dbReference>
<feature type="binding site" evidence="6">
    <location>
        <position position="73"/>
    </location>
    <ligand>
        <name>[4Fe-4S] cluster</name>
        <dbReference type="ChEBI" id="CHEBI:49883"/>
        <label>2</label>
    </ligand>
</feature>
<dbReference type="Gene3D" id="3.30.70.20">
    <property type="match status" value="2"/>
</dbReference>
<evidence type="ECO:0000256" key="1">
    <source>
        <dbReference type="ARBA" id="ARBA00022485"/>
    </source>
</evidence>
<dbReference type="EMBL" id="JBAKBA010000007">
    <property type="protein sequence ID" value="MEL0658466.1"/>
    <property type="molecule type" value="Genomic_DNA"/>
</dbReference>
<feature type="binding site" evidence="6">
    <location>
        <position position="137"/>
    </location>
    <ligand>
        <name>[4Fe-4S] cluster</name>
        <dbReference type="ChEBI" id="CHEBI:49883"/>
        <label>3</label>
    </ligand>
</feature>
<keyword evidence="4 6" id="KW-0408">Iron</keyword>
<dbReference type="PANTHER" id="PTHR24960:SF46">
    <property type="entry name" value="FERREDOXIN-TYPE PROTEIN NAPF"/>
    <property type="match status" value="1"/>
</dbReference>
<dbReference type="PROSITE" id="PS51379">
    <property type="entry name" value="4FE4S_FER_2"/>
    <property type="match status" value="3"/>
</dbReference>
<dbReference type="PROSITE" id="PS00198">
    <property type="entry name" value="4FE4S_FER_1"/>
    <property type="match status" value="1"/>
</dbReference>